<sequence length="204" mass="22038">MRALVVTGGLAPARVDWLPHYDRTIACDSGYDTAMRLGLEVDEVVGDLDSTRFRKDLVASGIIPCSHDKDESDTELALMRLPEGAAYDLIGGGGGRLDHLIALFASFRRFGPPRFWLSDSDLVVPVSGHFSFPLHSGCQVSFFCVGGEARIDCPGLVWPLDGFTLDALHVSLSNRTTGEVLEGECAGLAWVRLPLETFAQVAST</sequence>
<dbReference type="GO" id="GO:0005524">
    <property type="term" value="F:ATP binding"/>
    <property type="evidence" value="ECO:0007669"/>
    <property type="project" value="UniProtKB-KW"/>
</dbReference>
<evidence type="ECO:0000256" key="4">
    <source>
        <dbReference type="ARBA" id="ARBA00022840"/>
    </source>
</evidence>
<keyword evidence="2" id="KW-0547">Nucleotide-binding</keyword>
<dbReference type="PANTHER" id="PTHR41299">
    <property type="entry name" value="THIAMINE PYROPHOSPHOKINASE"/>
    <property type="match status" value="1"/>
</dbReference>
<keyword evidence="4" id="KW-0067">ATP-binding</keyword>
<comment type="caution">
    <text evidence="6">The sequence shown here is derived from an EMBL/GenBank/DDBJ whole genome shotgun (WGS) entry which is preliminary data.</text>
</comment>
<evidence type="ECO:0000313" key="7">
    <source>
        <dbReference type="Proteomes" id="UP000823633"/>
    </source>
</evidence>
<dbReference type="Gene3D" id="3.40.50.10240">
    <property type="entry name" value="Thiamin pyrophosphokinase, catalytic domain"/>
    <property type="match status" value="1"/>
</dbReference>
<dbReference type="SUPFAM" id="SSF63999">
    <property type="entry name" value="Thiamin pyrophosphokinase, catalytic domain"/>
    <property type="match status" value="1"/>
</dbReference>
<evidence type="ECO:0000313" key="6">
    <source>
        <dbReference type="EMBL" id="MBO8443116.1"/>
    </source>
</evidence>
<dbReference type="Pfam" id="PF04263">
    <property type="entry name" value="TPK_catalytic"/>
    <property type="match status" value="1"/>
</dbReference>
<evidence type="ECO:0000256" key="2">
    <source>
        <dbReference type="ARBA" id="ARBA00022741"/>
    </source>
</evidence>
<dbReference type="InterPro" id="IPR053149">
    <property type="entry name" value="TPK"/>
</dbReference>
<dbReference type="InterPro" id="IPR006282">
    <property type="entry name" value="Thi_PPkinase"/>
</dbReference>
<dbReference type="EMBL" id="JADIMU010000031">
    <property type="protein sequence ID" value="MBO8443116.1"/>
    <property type="molecule type" value="Genomic_DNA"/>
</dbReference>
<dbReference type="CDD" id="cd07995">
    <property type="entry name" value="TPK"/>
    <property type="match status" value="1"/>
</dbReference>
<dbReference type="InterPro" id="IPR036759">
    <property type="entry name" value="TPK_catalytic_sf"/>
</dbReference>
<accession>A0A9D9H9B8</accession>
<proteinExistence type="predicted"/>
<feature type="domain" description="Thiamin pyrophosphokinase catalytic" evidence="5">
    <location>
        <begin position="20"/>
        <end position="103"/>
    </location>
</feature>
<dbReference type="AlphaFoldDB" id="A0A9D9H9B8"/>
<reference evidence="6" key="1">
    <citation type="submission" date="2020-10" db="EMBL/GenBank/DDBJ databases">
        <authorList>
            <person name="Gilroy R."/>
        </authorList>
    </citation>
    <scope>NUCLEOTIDE SEQUENCE</scope>
    <source>
        <strain evidence="6">11167</strain>
    </source>
</reference>
<dbReference type="InterPro" id="IPR007371">
    <property type="entry name" value="TPK_catalytic"/>
</dbReference>
<dbReference type="Proteomes" id="UP000823633">
    <property type="component" value="Unassembled WGS sequence"/>
</dbReference>
<dbReference type="GO" id="GO:0004788">
    <property type="term" value="F:thiamine diphosphokinase activity"/>
    <property type="evidence" value="ECO:0007669"/>
    <property type="project" value="InterPro"/>
</dbReference>
<dbReference type="GO" id="GO:0016301">
    <property type="term" value="F:kinase activity"/>
    <property type="evidence" value="ECO:0007669"/>
    <property type="project" value="UniProtKB-KW"/>
</dbReference>
<evidence type="ECO:0000256" key="3">
    <source>
        <dbReference type="ARBA" id="ARBA00022777"/>
    </source>
</evidence>
<reference evidence="6" key="2">
    <citation type="journal article" date="2021" name="PeerJ">
        <title>Extensive microbial diversity within the chicken gut microbiome revealed by metagenomics and culture.</title>
        <authorList>
            <person name="Gilroy R."/>
            <person name="Ravi A."/>
            <person name="Getino M."/>
            <person name="Pursley I."/>
            <person name="Horton D.L."/>
            <person name="Alikhan N.F."/>
            <person name="Baker D."/>
            <person name="Gharbi K."/>
            <person name="Hall N."/>
            <person name="Watson M."/>
            <person name="Adriaenssens E.M."/>
            <person name="Foster-Nyarko E."/>
            <person name="Jarju S."/>
            <person name="Secka A."/>
            <person name="Antonio M."/>
            <person name="Oren A."/>
            <person name="Chaudhuri R.R."/>
            <person name="La Ragione R."/>
            <person name="Hildebrand F."/>
            <person name="Pallen M.J."/>
        </authorList>
    </citation>
    <scope>NUCLEOTIDE SEQUENCE</scope>
    <source>
        <strain evidence="6">11167</strain>
    </source>
</reference>
<keyword evidence="3" id="KW-0418">Kinase</keyword>
<protein>
    <submittedName>
        <fullName evidence="6">Thiamine pyrophosphokinase</fullName>
    </submittedName>
</protein>
<evidence type="ECO:0000259" key="5">
    <source>
        <dbReference type="Pfam" id="PF04263"/>
    </source>
</evidence>
<keyword evidence="1" id="KW-0808">Transferase</keyword>
<evidence type="ECO:0000256" key="1">
    <source>
        <dbReference type="ARBA" id="ARBA00022679"/>
    </source>
</evidence>
<dbReference type="PANTHER" id="PTHR41299:SF1">
    <property type="entry name" value="THIAMINE PYROPHOSPHOKINASE"/>
    <property type="match status" value="1"/>
</dbReference>
<dbReference type="GO" id="GO:0006772">
    <property type="term" value="P:thiamine metabolic process"/>
    <property type="evidence" value="ECO:0007669"/>
    <property type="project" value="InterPro"/>
</dbReference>
<gene>
    <name evidence="6" type="ORF">IAC42_05090</name>
</gene>
<organism evidence="6 7">
    <name type="scientific">Candidatus Aphodenecus pullistercoris</name>
    <dbReference type="NCBI Taxonomy" id="2840669"/>
    <lineage>
        <taxon>Bacteria</taxon>
        <taxon>Pseudomonadati</taxon>
        <taxon>Spirochaetota</taxon>
        <taxon>Spirochaetia</taxon>
        <taxon>Spirochaetales</taxon>
        <taxon>Candidatus Aphodenecus</taxon>
    </lineage>
</organism>
<dbReference type="GO" id="GO:0009229">
    <property type="term" value="P:thiamine diphosphate biosynthetic process"/>
    <property type="evidence" value="ECO:0007669"/>
    <property type="project" value="InterPro"/>
</dbReference>
<name>A0A9D9H9B8_9SPIR</name>